<feature type="region of interest" description="Disordered" evidence="1">
    <location>
        <begin position="290"/>
        <end position="329"/>
    </location>
</feature>
<name>A0A9N7Y3M0_PLEPL</name>
<comment type="caution">
    <text evidence="2">The sequence shown here is derived from an EMBL/GenBank/DDBJ whole genome shotgun (WGS) entry which is preliminary data.</text>
</comment>
<accession>A0A9N7Y3M0</accession>
<dbReference type="EMBL" id="CADEAL010000232">
    <property type="protein sequence ID" value="CAB1416925.1"/>
    <property type="molecule type" value="Genomic_DNA"/>
</dbReference>
<feature type="compositionally biased region" description="Gly residues" evidence="1">
    <location>
        <begin position="259"/>
        <end position="271"/>
    </location>
</feature>
<dbReference type="InterPro" id="IPR032801">
    <property type="entry name" value="PXL2A/B/C"/>
</dbReference>
<gene>
    <name evidence="2" type="ORF">PLEPLA_LOCUS4718</name>
</gene>
<dbReference type="Pfam" id="PF13911">
    <property type="entry name" value="AhpC-TSA_2"/>
    <property type="match status" value="1"/>
</dbReference>
<reference evidence="2" key="1">
    <citation type="submission" date="2020-03" db="EMBL/GenBank/DDBJ databases">
        <authorList>
            <person name="Weist P."/>
        </authorList>
    </citation>
    <scope>NUCLEOTIDE SEQUENCE</scope>
</reference>
<protein>
    <submittedName>
        <fullName evidence="2">Uncharacterized protein</fullName>
    </submittedName>
</protein>
<evidence type="ECO:0000313" key="3">
    <source>
        <dbReference type="Proteomes" id="UP001153269"/>
    </source>
</evidence>
<feature type="region of interest" description="Disordered" evidence="1">
    <location>
        <begin position="250"/>
        <end position="271"/>
    </location>
</feature>
<evidence type="ECO:0000256" key="1">
    <source>
        <dbReference type="SAM" id="MobiDB-lite"/>
    </source>
</evidence>
<dbReference type="AlphaFoldDB" id="A0A9N7Y3M0"/>
<feature type="compositionally biased region" description="Low complexity" evidence="1">
    <location>
        <begin position="299"/>
        <end position="317"/>
    </location>
</feature>
<keyword evidence="3" id="KW-1185">Reference proteome</keyword>
<feature type="compositionally biased region" description="Basic and acidic residues" evidence="1">
    <location>
        <begin position="318"/>
        <end position="329"/>
    </location>
</feature>
<evidence type="ECO:0000313" key="2">
    <source>
        <dbReference type="EMBL" id="CAB1416925.1"/>
    </source>
</evidence>
<dbReference type="Gene3D" id="3.40.30.10">
    <property type="entry name" value="Glutaredoxin"/>
    <property type="match status" value="1"/>
</dbReference>
<organism evidence="2 3">
    <name type="scientific">Pleuronectes platessa</name>
    <name type="common">European plaice</name>
    <dbReference type="NCBI Taxonomy" id="8262"/>
    <lineage>
        <taxon>Eukaryota</taxon>
        <taxon>Metazoa</taxon>
        <taxon>Chordata</taxon>
        <taxon>Craniata</taxon>
        <taxon>Vertebrata</taxon>
        <taxon>Euteleostomi</taxon>
        <taxon>Actinopterygii</taxon>
        <taxon>Neopterygii</taxon>
        <taxon>Teleostei</taxon>
        <taxon>Neoteleostei</taxon>
        <taxon>Acanthomorphata</taxon>
        <taxon>Carangaria</taxon>
        <taxon>Pleuronectiformes</taxon>
        <taxon>Pleuronectoidei</taxon>
        <taxon>Pleuronectidae</taxon>
        <taxon>Pleuronectes</taxon>
    </lineage>
</organism>
<sequence>MAADVDTVKRALELLVNLGQVLLQEAQHDAAASLETFVPRKISTLFGLITAGLDFYRSLGVKKRSEAEAFGRSFIMGMAPPCVDASSSYCFCSHAEVREQVEELLQLESEWDSFLQGVDRDLHTTDRQLSGVKSPDNHVAELEAREADLEARSLRVLVVSFGVAEGARLWLQQTGCNFDMMLDPEREVYRSFGLGSSYAKVMKFGYLLQVSEYRAVDMDMPDIPPRLLEDLYQMGGDFLLDEAGLVILSHPSKEPHGPADGGGHPAGGGRGRVLVRLRVGTSVRVLEAVRPGTQSRVNTSLTPQSESSSSSHVNDVTSRSHDIMKRRGR</sequence>
<dbReference type="Proteomes" id="UP001153269">
    <property type="component" value="Unassembled WGS sequence"/>
</dbReference>
<proteinExistence type="predicted"/>